<evidence type="ECO:0000256" key="8">
    <source>
        <dbReference type="ARBA" id="ARBA00023014"/>
    </source>
</evidence>
<dbReference type="PROSITE" id="PS51296">
    <property type="entry name" value="RIESKE"/>
    <property type="match status" value="1"/>
</dbReference>
<keyword evidence="2" id="KW-0812">Transmembrane</keyword>
<keyword evidence="4" id="KW-0479">Metal-binding</keyword>
<evidence type="ECO:0000256" key="2">
    <source>
        <dbReference type="ARBA" id="ARBA00022692"/>
    </source>
</evidence>
<evidence type="ECO:0000256" key="4">
    <source>
        <dbReference type="ARBA" id="ARBA00022723"/>
    </source>
</evidence>
<sequence>MDTIVPFLSDSTARWLPLALSEQVSGKAPLAVMCMGQAIVLFRDAAGAVRAMEDRCAHRRAPLSLGRVTPEGRLQCGYHGWTYDGASGTCVAIPNLSPHERVPAHYAARAYETLERDGYVWARAARGVDTREPAAAAARATRCAQRFAGCATVSLAYDDYVAALADGPHLLMRIAGLRITDYVIADPEPRGGRLAMERGVTWAARRHDHRFGAHYPWTLRLTPPQDGAPASVEIDTRDGAPMLWASVAIAPAARGATNLLWRGGVAADTGGAGPALFRLWARLRRSPFAMLEHVDGHALAKLDASCSRAWPRAQHARVIPVESDRLPCEGSR</sequence>
<evidence type="ECO:0000256" key="1">
    <source>
        <dbReference type="ARBA" id="ARBA00004370"/>
    </source>
</evidence>
<dbReference type="PANTHER" id="PTHR21266:SF32">
    <property type="entry name" value="CHOLESTEROL 7-DESATURASE NVD"/>
    <property type="match status" value="1"/>
</dbReference>
<dbReference type="GO" id="GO:0016491">
    <property type="term" value="F:oxidoreductase activity"/>
    <property type="evidence" value="ECO:0007669"/>
    <property type="project" value="UniProtKB-KW"/>
</dbReference>
<evidence type="ECO:0000256" key="6">
    <source>
        <dbReference type="ARBA" id="ARBA00023002"/>
    </source>
</evidence>
<accession>A0A0E1WD73</accession>
<feature type="domain" description="Rieske" evidence="10">
    <location>
        <begin position="15"/>
        <end position="122"/>
    </location>
</feature>
<dbReference type="Proteomes" id="UP000001812">
    <property type="component" value="Chromosome I"/>
</dbReference>
<evidence type="ECO:0000256" key="7">
    <source>
        <dbReference type="ARBA" id="ARBA00023004"/>
    </source>
</evidence>
<keyword evidence="9" id="KW-0472">Membrane</keyword>
<evidence type="ECO:0000313" key="11">
    <source>
        <dbReference type="EMBL" id="EET07512.1"/>
    </source>
</evidence>
<dbReference type="SUPFAM" id="SSF50022">
    <property type="entry name" value="ISP domain"/>
    <property type="match status" value="1"/>
</dbReference>
<dbReference type="Gene3D" id="2.102.10.10">
    <property type="entry name" value="Rieske [2Fe-2S] iron-sulphur domain"/>
    <property type="match status" value="1"/>
</dbReference>
<protein>
    <submittedName>
        <fullName evidence="11">Iron-sulfur cluster-binding protein, Rieske family</fullName>
    </submittedName>
</protein>
<dbReference type="InterPro" id="IPR017941">
    <property type="entry name" value="Rieske_2Fe-2S"/>
</dbReference>
<dbReference type="HOGENOM" id="CLU_884756_0_0_4"/>
<dbReference type="GO" id="GO:0016020">
    <property type="term" value="C:membrane"/>
    <property type="evidence" value="ECO:0007669"/>
    <property type="project" value="UniProtKB-SubCell"/>
</dbReference>
<dbReference type="Pfam" id="PF00355">
    <property type="entry name" value="Rieske"/>
    <property type="match status" value="1"/>
</dbReference>
<evidence type="ECO:0000259" key="10">
    <source>
        <dbReference type="PROSITE" id="PS51296"/>
    </source>
</evidence>
<dbReference type="GO" id="GO:0005737">
    <property type="term" value="C:cytoplasm"/>
    <property type="evidence" value="ECO:0007669"/>
    <property type="project" value="TreeGrafter"/>
</dbReference>
<keyword evidence="7" id="KW-0408">Iron</keyword>
<evidence type="ECO:0000256" key="9">
    <source>
        <dbReference type="ARBA" id="ARBA00023136"/>
    </source>
</evidence>
<evidence type="ECO:0000256" key="3">
    <source>
        <dbReference type="ARBA" id="ARBA00022714"/>
    </source>
</evidence>
<keyword evidence="8" id="KW-0411">Iron-sulfur</keyword>
<dbReference type="PANTHER" id="PTHR21266">
    <property type="entry name" value="IRON-SULFUR DOMAIN CONTAINING PROTEIN"/>
    <property type="match status" value="1"/>
</dbReference>
<dbReference type="EMBL" id="CM000832">
    <property type="protein sequence ID" value="EET07512.1"/>
    <property type="molecule type" value="Genomic_DNA"/>
</dbReference>
<keyword evidence="6" id="KW-0560">Oxidoreductase</keyword>
<reference evidence="11" key="1">
    <citation type="submission" date="2009-05" db="EMBL/GenBank/DDBJ databases">
        <authorList>
            <person name="Harkins D.M."/>
            <person name="DeShazer D."/>
            <person name="Woods D.E."/>
            <person name="Brinkac L.M."/>
            <person name="Brown K.A."/>
            <person name="Hung G.C."/>
            <person name="Tuanyok A."/>
            <person name="Zhang B."/>
            <person name="Nierman W.C."/>
        </authorList>
    </citation>
    <scope>NUCLEOTIDE SEQUENCE [LARGE SCALE GENOMIC DNA]</scope>
    <source>
        <strain evidence="11">1710a</strain>
    </source>
</reference>
<dbReference type="InterPro" id="IPR050584">
    <property type="entry name" value="Cholesterol_7-desaturase"/>
</dbReference>
<proteinExistence type="predicted"/>
<keyword evidence="3" id="KW-0001">2Fe-2S</keyword>
<dbReference type="AlphaFoldDB" id="A0A0E1WD73"/>
<dbReference type="InterPro" id="IPR036922">
    <property type="entry name" value="Rieske_2Fe-2S_sf"/>
</dbReference>
<gene>
    <name evidence="11" type="ORF">BURPS1710A_2601</name>
</gene>
<organism evidence="11">
    <name type="scientific">Burkholderia pseudomallei 1710a</name>
    <dbReference type="NCBI Taxonomy" id="320371"/>
    <lineage>
        <taxon>Bacteria</taxon>
        <taxon>Pseudomonadati</taxon>
        <taxon>Pseudomonadota</taxon>
        <taxon>Betaproteobacteria</taxon>
        <taxon>Burkholderiales</taxon>
        <taxon>Burkholderiaceae</taxon>
        <taxon>Burkholderia</taxon>
        <taxon>pseudomallei group</taxon>
    </lineage>
</organism>
<comment type="subcellular location">
    <subcellularLocation>
        <location evidence="1">Membrane</location>
    </subcellularLocation>
</comment>
<dbReference type="GO" id="GO:0046872">
    <property type="term" value="F:metal ion binding"/>
    <property type="evidence" value="ECO:0007669"/>
    <property type="project" value="UniProtKB-KW"/>
</dbReference>
<evidence type="ECO:0000256" key="5">
    <source>
        <dbReference type="ARBA" id="ARBA00022989"/>
    </source>
</evidence>
<dbReference type="GO" id="GO:0051537">
    <property type="term" value="F:2 iron, 2 sulfur cluster binding"/>
    <property type="evidence" value="ECO:0007669"/>
    <property type="project" value="UniProtKB-KW"/>
</dbReference>
<keyword evidence="5" id="KW-1133">Transmembrane helix</keyword>
<name>A0A0E1WD73_BURPE</name>
<dbReference type="RefSeq" id="WP_004527094.1">
    <property type="nucleotide sequence ID" value="NZ_CM000832.1"/>
</dbReference>